<evidence type="ECO:0000256" key="1">
    <source>
        <dbReference type="ARBA" id="ARBA00007913"/>
    </source>
</evidence>
<dbReference type="SUPFAM" id="SSF52540">
    <property type="entry name" value="P-loop containing nucleoside triphosphate hydrolases"/>
    <property type="match status" value="1"/>
</dbReference>
<dbReference type="Gene3D" id="3.40.50.300">
    <property type="entry name" value="P-loop containing nucleotide triphosphate hydrolases"/>
    <property type="match status" value="3"/>
</dbReference>
<keyword evidence="3" id="KW-0378">Hydrolase</keyword>
<evidence type="ECO:0000256" key="6">
    <source>
        <dbReference type="SAM" id="MobiDB-lite"/>
    </source>
</evidence>
<evidence type="ECO:0000313" key="10">
    <source>
        <dbReference type="EMBL" id="VFA96615.1"/>
    </source>
</evidence>
<evidence type="ECO:0000259" key="8">
    <source>
        <dbReference type="Pfam" id="PF13087"/>
    </source>
</evidence>
<feature type="domain" description="DNA2/NAM7 helicase helicase" evidence="7">
    <location>
        <begin position="285"/>
        <end position="348"/>
    </location>
</feature>
<dbReference type="Pfam" id="PF13087">
    <property type="entry name" value="AAA_12"/>
    <property type="match status" value="1"/>
</dbReference>
<evidence type="ECO:0000313" key="11">
    <source>
        <dbReference type="Proteomes" id="UP000290439"/>
    </source>
</evidence>
<evidence type="ECO:0000256" key="3">
    <source>
        <dbReference type="ARBA" id="ARBA00022801"/>
    </source>
</evidence>
<dbReference type="InterPro" id="IPR047187">
    <property type="entry name" value="SF1_C_Upf1"/>
</dbReference>
<dbReference type="CDD" id="cd18808">
    <property type="entry name" value="SF1_C_Upf1"/>
    <property type="match status" value="1"/>
</dbReference>
<feature type="domain" description="DNA2/NAM7 helicase-like C-terminal" evidence="8">
    <location>
        <begin position="909"/>
        <end position="1089"/>
    </location>
</feature>
<dbReference type="FunFam" id="3.40.960.10:FF:000002">
    <property type="entry name" value="DNA helicase related protein"/>
    <property type="match status" value="1"/>
</dbReference>
<keyword evidence="5" id="KW-0067">ATP-binding</keyword>
<dbReference type="InterPro" id="IPR041677">
    <property type="entry name" value="DNA2/NAM7_AAA_11"/>
</dbReference>
<keyword evidence="2" id="KW-0547">Nucleotide-binding</keyword>
<organism evidence="10 11">
    <name type="scientific">Nocardia cyriacigeorgica</name>
    <dbReference type="NCBI Taxonomy" id="135487"/>
    <lineage>
        <taxon>Bacteria</taxon>
        <taxon>Bacillati</taxon>
        <taxon>Actinomycetota</taxon>
        <taxon>Actinomycetes</taxon>
        <taxon>Mycobacteriales</taxon>
        <taxon>Nocardiaceae</taxon>
        <taxon>Nocardia</taxon>
    </lineage>
</organism>
<dbReference type="GO" id="GO:0005524">
    <property type="term" value="F:ATP binding"/>
    <property type="evidence" value="ECO:0007669"/>
    <property type="project" value="UniProtKB-KW"/>
</dbReference>
<dbReference type="InterPro" id="IPR050534">
    <property type="entry name" value="Coronavir_polyprotein_1ab"/>
</dbReference>
<protein>
    <submittedName>
        <fullName evidence="10">Putative DNA helicase</fullName>
    </submittedName>
</protein>
<dbReference type="GO" id="GO:0016787">
    <property type="term" value="F:hydrolase activity"/>
    <property type="evidence" value="ECO:0007669"/>
    <property type="project" value="UniProtKB-KW"/>
</dbReference>
<proteinExistence type="inferred from homology"/>
<dbReference type="EMBL" id="LR215973">
    <property type="protein sequence ID" value="VFA96615.1"/>
    <property type="molecule type" value="Genomic_DNA"/>
</dbReference>
<dbReference type="GO" id="GO:0043139">
    <property type="term" value="F:5'-3' DNA helicase activity"/>
    <property type="evidence" value="ECO:0007669"/>
    <property type="project" value="TreeGrafter"/>
</dbReference>
<evidence type="ECO:0000256" key="2">
    <source>
        <dbReference type="ARBA" id="ARBA00022741"/>
    </source>
</evidence>
<name>A0A4U8VVL4_9NOCA</name>
<dbReference type="Gene3D" id="3.40.960.10">
    <property type="entry name" value="VSR Endonuclease"/>
    <property type="match status" value="1"/>
</dbReference>
<feature type="region of interest" description="Disordered" evidence="6">
    <location>
        <begin position="769"/>
        <end position="791"/>
    </location>
</feature>
<dbReference type="Proteomes" id="UP000290439">
    <property type="component" value="Chromosome"/>
</dbReference>
<evidence type="ECO:0000256" key="4">
    <source>
        <dbReference type="ARBA" id="ARBA00022806"/>
    </source>
</evidence>
<feature type="domain" description="Restriction endonuclease type II-like" evidence="9">
    <location>
        <begin position="1135"/>
        <end position="1231"/>
    </location>
</feature>
<gene>
    <name evidence="10" type="ORF">NCTC10797_00369</name>
</gene>
<dbReference type="Pfam" id="PF13086">
    <property type="entry name" value="AAA_11"/>
    <property type="match status" value="2"/>
</dbReference>
<evidence type="ECO:0000259" key="7">
    <source>
        <dbReference type="Pfam" id="PF13086"/>
    </source>
</evidence>
<feature type="domain" description="DNA2/NAM7 helicase helicase" evidence="7">
    <location>
        <begin position="824"/>
        <end position="871"/>
    </location>
</feature>
<dbReference type="InterPro" id="IPR049468">
    <property type="entry name" value="Restrct_endonuc-II-like_dom"/>
</dbReference>
<keyword evidence="4 10" id="KW-0347">Helicase</keyword>
<comment type="similarity">
    <text evidence="1">Belongs to the DNA2/NAM7 helicase family.</text>
</comment>
<dbReference type="Pfam" id="PF18741">
    <property type="entry name" value="MTES_1575"/>
    <property type="match status" value="1"/>
</dbReference>
<evidence type="ECO:0000256" key="5">
    <source>
        <dbReference type="ARBA" id="ARBA00022840"/>
    </source>
</evidence>
<sequence length="1340" mass="149255">MSNSGHDRETRLDRKANEWAKELIQLDARNGLLNFTVTKTTSLDLATSPDSALRQLFSGQQVRLGELFTPGDAYRDACTRTRTLVRRIRGFSEEQGIDVGRLVFGRVTSGPVKRGGARIPVPLKAPLLLFQVNIQARTATENDFAIRIDPEPELNPVLVHALQREYGVDLDTEELADVLTRSHESAASVTDLADKTFRGLTAAAREQGVQLDLHPMIAVGVCNYTKLPMVDDLMSATQLMGQHDLVAMLAGCDPVGTDPRTEVPYLPVPVDTIPPNRDHLVLDADVSQYRAVATALAGRNLVIDGPPGTGKSQTIANIIAAGCAQGMKILFVAEKRAAIEAVTSRLTEVGLDGLVLDLHQSAISNRAVAAQLGESFDRLRLVGDPGGEELDRELDESRRQLNEYTDALHAERTPWGLSPYQVRERLLSASGTIETTIRLRPLMYFSPEVRLQVENDLRQFVANGGLRLIRRESPWWCARIATAEDARAVLVELDSVTGQTLHDSQSSMRNLVAMAGLPEPADLPAWEGTLALLNLISECAQTMGSGIFRGPLDEYRVATASWGERRDLTPKLGWRRRSALVKALRANPAGLTRKQDLKAEIAKVRSTMELWRRMRGAEAGPGTIGDIQGMDGQYQRLKTQLAAIAMSAGVELEQKPLDQIGSELQKLASERHLVPFLPDLNQQAQRLRSIGLDPLLNEIATRDMNADQAVATFRYAFLRSLDEEYMLSCKALRDFRPERHDRALANFQDADRRHLSLAAHRVLRSIARSAQAAGRDHPGQSTLLRSEAKRKRGHKPLRRLVAEAPDVLLAVRPCWAMSPLVVSRALPAQQLFDLVIFDEASQVQPHDAITSIIRGRRLIVAGDEKQLPPTSFFERLSDGSTDGEVDDVELNDYESILTTLQPLIANRCRLDWHYRSQDERLIHFSNEEVYGGDLVSFPGARVDTPIRLEIVDGRVQPGASGSADAEVARVVELIIDHAECRPKESLGVITLGTPHQKRLDMALREARERRRDLDDFFSEERGPTKRFFIKSIETVQGDERDAIILSVGVAKGASGKVSRTGFGILNREGTERRINVAVTRAKRRMTVVSSFPPGALDPSERMTGTELLRRYLDAAHRGGETVAVGRQTGTELNGFEREIHDALTRREVPVAPQWGVSNYRIDLALAHPDEPGRMVLAVEADGDSYHRMASARDRDRLRQQHLERLGWRFHRVWASAWYADPQRELDRILQAWKEAIALSDDETATNIEEPQHTIRLGNNEARPTKPRPDVQPGLPITGYSHSQVVSLFVWRMSDGLLLDPAERMAQVRADLGFRKRGRRIDERLQKAHDDAQRLLDSKEK</sequence>
<dbReference type="RefSeq" id="WP_130915719.1">
    <property type="nucleotide sequence ID" value="NZ_LR215973.1"/>
</dbReference>
<dbReference type="InterPro" id="IPR027417">
    <property type="entry name" value="P-loop_NTPase"/>
</dbReference>
<evidence type="ECO:0000259" key="9">
    <source>
        <dbReference type="Pfam" id="PF18741"/>
    </source>
</evidence>
<reference evidence="10 11" key="1">
    <citation type="submission" date="2019-02" db="EMBL/GenBank/DDBJ databases">
        <authorList>
            <consortium name="Pathogen Informatics"/>
        </authorList>
    </citation>
    <scope>NUCLEOTIDE SEQUENCE [LARGE SCALE GENOMIC DNA]</scope>
    <source>
        <strain evidence="10 11">3012STDY6756504</strain>
    </source>
</reference>
<accession>A0A4U8VVL4</accession>
<dbReference type="PANTHER" id="PTHR43788:SF8">
    <property type="entry name" value="DNA-BINDING PROTEIN SMUBP-2"/>
    <property type="match status" value="1"/>
</dbReference>
<dbReference type="PANTHER" id="PTHR43788">
    <property type="entry name" value="DNA2/NAM7 HELICASE FAMILY MEMBER"/>
    <property type="match status" value="1"/>
</dbReference>
<dbReference type="InterPro" id="IPR041679">
    <property type="entry name" value="DNA2/NAM7-like_C"/>
</dbReference>